<comment type="caution">
    <text evidence="1">The sequence shown here is derived from an EMBL/GenBank/DDBJ whole genome shotgun (WGS) entry which is preliminary data.</text>
</comment>
<reference evidence="1" key="1">
    <citation type="submission" date="2020-10" db="EMBL/GenBank/DDBJ databases">
        <authorList>
            <person name="Gilroy R."/>
        </authorList>
    </citation>
    <scope>NUCLEOTIDE SEQUENCE</scope>
    <source>
        <strain evidence="1">6276</strain>
    </source>
</reference>
<dbReference type="EMBL" id="DVIU01000207">
    <property type="protein sequence ID" value="HIS37028.1"/>
    <property type="molecule type" value="Genomic_DNA"/>
</dbReference>
<name>A0A9D1F052_9BACT</name>
<dbReference type="AlphaFoldDB" id="A0A9D1F052"/>
<accession>A0A9D1F052</accession>
<sequence length="143" mass="16208">MGNKQFGALTNIEAVKSINKQIDALSNLTANPHKINEFDSKMLEGTVSVPLQKPAVHARTFPVIDRAIVFVKRYILAKVSRKFNSLVQMSDSLESLANINKNVDELMKIRAPYREAVQNYAILTEYLYKANKIHSQISKSMKR</sequence>
<protein>
    <submittedName>
        <fullName evidence="1">Uncharacterized protein</fullName>
    </submittedName>
</protein>
<evidence type="ECO:0000313" key="1">
    <source>
        <dbReference type="EMBL" id="HIS37028.1"/>
    </source>
</evidence>
<dbReference type="Proteomes" id="UP000823928">
    <property type="component" value="Unassembled WGS sequence"/>
</dbReference>
<evidence type="ECO:0000313" key="2">
    <source>
        <dbReference type="Proteomes" id="UP000823928"/>
    </source>
</evidence>
<proteinExistence type="predicted"/>
<reference evidence="1" key="2">
    <citation type="journal article" date="2021" name="PeerJ">
        <title>Extensive microbial diversity within the chicken gut microbiome revealed by metagenomics and culture.</title>
        <authorList>
            <person name="Gilroy R."/>
            <person name="Ravi A."/>
            <person name="Getino M."/>
            <person name="Pursley I."/>
            <person name="Horton D.L."/>
            <person name="Alikhan N.F."/>
            <person name="Baker D."/>
            <person name="Gharbi K."/>
            <person name="Hall N."/>
            <person name="Watson M."/>
            <person name="Adriaenssens E.M."/>
            <person name="Foster-Nyarko E."/>
            <person name="Jarju S."/>
            <person name="Secka A."/>
            <person name="Antonio M."/>
            <person name="Oren A."/>
            <person name="Chaudhuri R.R."/>
            <person name="La Ragione R."/>
            <person name="Hildebrand F."/>
            <person name="Pallen M.J."/>
        </authorList>
    </citation>
    <scope>NUCLEOTIDE SEQUENCE</scope>
    <source>
        <strain evidence="1">6276</strain>
    </source>
</reference>
<organism evidence="1 2">
    <name type="scientific">Candidatus Scatousia excrementigallinarum</name>
    <dbReference type="NCBI Taxonomy" id="2840935"/>
    <lineage>
        <taxon>Bacteria</taxon>
        <taxon>Candidatus Scatousia</taxon>
    </lineage>
</organism>
<gene>
    <name evidence="1" type="ORF">IAC10_10450</name>
</gene>